<sequence length="90" mass="10016">MKWSGWGVQPWRGAAFTTAIQVSTTGCFGAFPSQVGRDDYTLHAQRRADHANEASSLRVSGQIRWMRLHPPLSSTNQPAVARLDFHPNPK</sequence>
<reference evidence="2" key="1">
    <citation type="journal article" date="2023" name="Mol. Phylogenet. Evol.">
        <title>Genome-scale phylogeny and comparative genomics of the fungal order Sordariales.</title>
        <authorList>
            <person name="Hensen N."/>
            <person name="Bonometti L."/>
            <person name="Westerberg I."/>
            <person name="Brannstrom I.O."/>
            <person name="Guillou S."/>
            <person name="Cros-Aarteil S."/>
            <person name="Calhoun S."/>
            <person name="Haridas S."/>
            <person name="Kuo A."/>
            <person name="Mondo S."/>
            <person name="Pangilinan J."/>
            <person name="Riley R."/>
            <person name="LaButti K."/>
            <person name="Andreopoulos B."/>
            <person name="Lipzen A."/>
            <person name="Chen C."/>
            <person name="Yan M."/>
            <person name="Daum C."/>
            <person name="Ng V."/>
            <person name="Clum A."/>
            <person name="Steindorff A."/>
            <person name="Ohm R.A."/>
            <person name="Martin F."/>
            <person name="Silar P."/>
            <person name="Natvig D.O."/>
            <person name="Lalanne C."/>
            <person name="Gautier V."/>
            <person name="Ament-Velasquez S.L."/>
            <person name="Kruys A."/>
            <person name="Hutchinson M.I."/>
            <person name="Powell A.J."/>
            <person name="Barry K."/>
            <person name="Miller A.N."/>
            <person name="Grigoriev I.V."/>
            <person name="Debuchy R."/>
            <person name="Gladieux P."/>
            <person name="Hiltunen Thoren M."/>
            <person name="Johannesson H."/>
        </authorList>
    </citation>
    <scope>NUCLEOTIDE SEQUENCE</scope>
    <source>
        <strain evidence="2">CBS 314.62</strain>
    </source>
</reference>
<protein>
    <submittedName>
        <fullName evidence="2">Uncharacterized protein</fullName>
    </submittedName>
</protein>
<evidence type="ECO:0000313" key="2">
    <source>
        <dbReference type="EMBL" id="KAK3683947.1"/>
    </source>
</evidence>
<evidence type="ECO:0000313" key="3">
    <source>
        <dbReference type="Proteomes" id="UP001270362"/>
    </source>
</evidence>
<accession>A0AAE0X340</accession>
<evidence type="ECO:0000256" key="1">
    <source>
        <dbReference type="SAM" id="MobiDB-lite"/>
    </source>
</evidence>
<keyword evidence="3" id="KW-1185">Reference proteome</keyword>
<dbReference type="Proteomes" id="UP001270362">
    <property type="component" value="Unassembled WGS sequence"/>
</dbReference>
<dbReference type="PROSITE" id="PS51257">
    <property type="entry name" value="PROKAR_LIPOPROTEIN"/>
    <property type="match status" value="1"/>
</dbReference>
<organism evidence="2 3">
    <name type="scientific">Podospora appendiculata</name>
    <dbReference type="NCBI Taxonomy" id="314037"/>
    <lineage>
        <taxon>Eukaryota</taxon>
        <taxon>Fungi</taxon>
        <taxon>Dikarya</taxon>
        <taxon>Ascomycota</taxon>
        <taxon>Pezizomycotina</taxon>
        <taxon>Sordariomycetes</taxon>
        <taxon>Sordariomycetidae</taxon>
        <taxon>Sordariales</taxon>
        <taxon>Podosporaceae</taxon>
        <taxon>Podospora</taxon>
    </lineage>
</organism>
<reference evidence="2" key="2">
    <citation type="submission" date="2023-06" db="EMBL/GenBank/DDBJ databases">
        <authorList>
            <consortium name="Lawrence Berkeley National Laboratory"/>
            <person name="Haridas S."/>
            <person name="Hensen N."/>
            <person name="Bonometti L."/>
            <person name="Westerberg I."/>
            <person name="Brannstrom I.O."/>
            <person name="Guillou S."/>
            <person name="Cros-Aarteil S."/>
            <person name="Calhoun S."/>
            <person name="Kuo A."/>
            <person name="Mondo S."/>
            <person name="Pangilinan J."/>
            <person name="Riley R."/>
            <person name="Labutti K."/>
            <person name="Andreopoulos B."/>
            <person name="Lipzen A."/>
            <person name="Chen C."/>
            <person name="Yanf M."/>
            <person name="Daum C."/>
            <person name="Ng V."/>
            <person name="Clum A."/>
            <person name="Steindorff A."/>
            <person name="Ohm R."/>
            <person name="Martin F."/>
            <person name="Silar P."/>
            <person name="Natvig D."/>
            <person name="Lalanne C."/>
            <person name="Gautier V."/>
            <person name="Ament-Velasquez S.L."/>
            <person name="Kruys A."/>
            <person name="Hutchinson M.I."/>
            <person name="Powell A.J."/>
            <person name="Barry K."/>
            <person name="Miller A.N."/>
            <person name="Grigoriev I.V."/>
            <person name="Debuchy R."/>
            <person name="Gladieux P."/>
            <person name="Thoren M.H."/>
            <person name="Johannesson H."/>
        </authorList>
    </citation>
    <scope>NUCLEOTIDE SEQUENCE</scope>
    <source>
        <strain evidence="2">CBS 314.62</strain>
    </source>
</reference>
<proteinExistence type="predicted"/>
<comment type="caution">
    <text evidence="2">The sequence shown here is derived from an EMBL/GenBank/DDBJ whole genome shotgun (WGS) entry which is preliminary data.</text>
</comment>
<gene>
    <name evidence="2" type="ORF">B0T22DRAFT_469266</name>
</gene>
<dbReference type="AlphaFoldDB" id="A0AAE0X340"/>
<feature type="region of interest" description="Disordered" evidence="1">
    <location>
        <begin position="69"/>
        <end position="90"/>
    </location>
</feature>
<name>A0AAE0X340_9PEZI</name>
<dbReference type="EMBL" id="JAULSO010000004">
    <property type="protein sequence ID" value="KAK3683947.1"/>
    <property type="molecule type" value="Genomic_DNA"/>
</dbReference>